<dbReference type="RefSeq" id="WP_129744049.1">
    <property type="nucleotide sequence ID" value="NZ_CP076459.1"/>
</dbReference>
<accession>A0A8F1MAS4</accession>
<evidence type="ECO:0000313" key="3">
    <source>
        <dbReference type="EMBL" id="QWQ31670.1"/>
    </source>
</evidence>
<gene>
    <name evidence="3" type="ORF">KOY49_01500</name>
</gene>
<dbReference type="PANTHER" id="PTHR43008:SF4">
    <property type="entry name" value="CHAIN DEHYDROGENASE, PUTATIVE (AFU_ORTHOLOGUE AFUA_4G08710)-RELATED"/>
    <property type="match status" value="1"/>
</dbReference>
<dbReference type="AlphaFoldDB" id="A0A8F1MAS4"/>
<comment type="similarity">
    <text evidence="1">Belongs to the short-chain dehydrogenases/reductases (SDR) family.</text>
</comment>
<dbReference type="KEGG" id="mvl:KOY49_01500"/>
<proteinExistence type="inferred from homology"/>
<dbReference type="PANTHER" id="PTHR43008">
    <property type="entry name" value="BENZIL REDUCTASE"/>
    <property type="match status" value="1"/>
</dbReference>
<evidence type="ECO:0000256" key="2">
    <source>
        <dbReference type="ARBA" id="ARBA00023002"/>
    </source>
</evidence>
<name>A0A8F1MAS4_9BACT</name>
<dbReference type="SUPFAM" id="SSF51735">
    <property type="entry name" value="NAD(P)-binding Rossmann-fold domains"/>
    <property type="match status" value="1"/>
</dbReference>
<dbReference type="Pfam" id="PF00106">
    <property type="entry name" value="adh_short"/>
    <property type="match status" value="1"/>
</dbReference>
<dbReference type="Gene3D" id="3.40.50.720">
    <property type="entry name" value="NAD(P)-binding Rossmann-like Domain"/>
    <property type="match status" value="1"/>
</dbReference>
<dbReference type="InterPro" id="IPR002347">
    <property type="entry name" value="SDR_fam"/>
</dbReference>
<organism evidence="3 4">
    <name type="scientific">Candidatus Minimicrobia vallesae</name>
    <dbReference type="NCBI Taxonomy" id="2841264"/>
    <lineage>
        <taxon>Bacteria</taxon>
        <taxon>Candidatus Saccharimonadota</taxon>
        <taxon>Candidatus Saccharimonadota incertae sedis</taxon>
        <taxon>Candidatus Minimicrobia</taxon>
    </lineage>
</organism>
<dbReference type="CDD" id="cd05233">
    <property type="entry name" value="SDR_c"/>
    <property type="match status" value="1"/>
</dbReference>
<dbReference type="PRINTS" id="PR00081">
    <property type="entry name" value="GDHRDH"/>
</dbReference>
<sequence length="222" mass="24615">MHIILGGTSGLGLEMAKQLRERGERVLVLGKTHNPQKHGEGFPLDVYYSDQVESASARIEQILNGDDIDQFVWAAGYGWRGNFEDQPSVRSMAEVNFSGALPLVQWAWRKMSTQNRKSVLTIIGSTSSVKARSDEAVYVATKHAQAGLARSLGMQADEQKLPVRVALFLPGAMKTPFWNGRDLPADYMFFNDPAKIATHIINAIDCQQQPFLEWALPKGTLV</sequence>
<dbReference type="EMBL" id="CP076459">
    <property type="protein sequence ID" value="QWQ31670.1"/>
    <property type="molecule type" value="Genomic_DNA"/>
</dbReference>
<reference evidence="3" key="1">
    <citation type="submission" date="2021-06" db="EMBL/GenBank/DDBJ databases">
        <title>An adapted protocol for Saccharibacteria cultivation: two new species join this phylum of Candidate Phyla Radiations.</title>
        <authorList>
            <person name="Ibrahim A."/>
            <person name="Maatouk M."/>
            <person name="Raoult D."/>
            <person name="Bittar F."/>
        </authorList>
    </citation>
    <scope>NUCLEOTIDE SEQUENCE</scope>
    <source>
        <strain evidence="3">IHU2</strain>
    </source>
</reference>
<evidence type="ECO:0000313" key="4">
    <source>
        <dbReference type="Proteomes" id="UP000677117"/>
    </source>
</evidence>
<dbReference type="GO" id="GO:0050664">
    <property type="term" value="F:oxidoreductase activity, acting on NAD(P)H, oxygen as acceptor"/>
    <property type="evidence" value="ECO:0007669"/>
    <property type="project" value="TreeGrafter"/>
</dbReference>
<protein>
    <submittedName>
        <fullName evidence="3">SDR family oxidoreductase</fullName>
    </submittedName>
</protein>
<keyword evidence="2" id="KW-0560">Oxidoreductase</keyword>
<dbReference type="Proteomes" id="UP000677117">
    <property type="component" value="Chromosome"/>
</dbReference>
<keyword evidence="4" id="KW-1185">Reference proteome</keyword>
<dbReference type="InterPro" id="IPR036291">
    <property type="entry name" value="NAD(P)-bd_dom_sf"/>
</dbReference>
<evidence type="ECO:0000256" key="1">
    <source>
        <dbReference type="ARBA" id="ARBA00006484"/>
    </source>
</evidence>